<proteinExistence type="predicted"/>
<dbReference type="EMBL" id="JAXQNO010000023">
    <property type="protein sequence ID" value="KAK4764943.1"/>
    <property type="molecule type" value="Genomic_DNA"/>
</dbReference>
<name>A0AAN7QEL0_TRANT</name>
<evidence type="ECO:0000313" key="2">
    <source>
        <dbReference type="Proteomes" id="UP001346149"/>
    </source>
</evidence>
<comment type="caution">
    <text evidence="1">The sequence shown here is derived from an EMBL/GenBank/DDBJ whole genome shotgun (WGS) entry which is preliminary data.</text>
</comment>
<gene>
    <name evidence="1" type="ORF">SAY86_026033</name>
</gene>
<accession>A0AAN7QEL0</accession>
<keyword evidence="2" id="KW-1185">Reference proteome</keyword>
<protein>
    <submittedName>
        <fullName evidence="1">Uncharacterized protein</fullName>
    </submittedName>
</protein>
<organism evidence="1 2">
    <name type="scientific">Trapa natans</name>
    <name type="common">Water chestnut</name>
    <dbReference type="NCBI Taxonomy" id="22666"/>
    <lineage>
        <taxon>Eukaryota</taxon>
        <taxon>Viridiplantae</taxon>
        <taxon>Streptophyta</taxon>
        <taxon>Embryophyta</taxon>
        <taxon>Tracheophyta</taxon>
        <taxon>Spermatophyta</taxon>
        <taxon>Magnoliopsida</taxon>
        <taxon>eudicotyledons</taxon>
        <taxon>Gunneridae</taxon>
        <taxon>Pentapetalae</taxon>
        <taxon>rosids</taxon>
        <taxon>malvids</taxon>
        <taxon>Myrtales</taxon>
        <taxon>Lythraceae</taxon>
        <taxon>Trapa</taxon>
    </lineage>
</organism>
<dbReference type="AlphaFoldDB" id="A0AAN7QEL0"/>
<sequence length="162" mass="18909">MAARRLAVSWCSRRAVAMAAVWRTWPQRDRLQGFRMAEEERKMLHAIIFLTINARPDYKVRMKSNADHEFHPMHDFISVCHNKRKQSRFILMRHDHEKWTSYTNKKCSMSYQGKGPDEILQVARKRRDITALDFFLLGSSPDTRQGSIPSGFSLSKDAPSLL</sequence>
<evidence type="ECO:0000313" key="1">
    <source>
        <dbReference type="EMBL" id="KAK4764943.1"/>
    </source>
</evidence>
<dbReference type="Proteomes" id="UP001346149">
    <property type="component" value="Unassembled WGS sequence"/>
</dbReference>
<reference evidence="1 2" key="1">
    <citation type="journal article" date="2023" name="Hortic Res">
        <title>Pangenome of water caltrop reveals structural variations and asymmetric subgenome divergence after allopolyploidization.</title>
        <authorList>
            <person name="Zhang X."/>
            <person name="Chen Y."/>
            <person name="Wang L."/>
            <person name="Yuan Y."/>
            <person name="Fang M."/>
            <person name="Shi L."/>
            <person name="Lu R."/>
            <person name="Comes H.P."/>
            <person name="Ma Y."/>
            <person name="Chen Y."/>
            <person name="Huang G."/>
            <person name="Zhou Y."/>
            <person name="Zheng Z."/>
            <person name="Qiu Y."/>
        </authorList>
    </citation>
    <scope>NUCLEOTIDE SEQUENCE [LARGE SCALE GENOMIC DNA]</scope>
    <source>
        <strain evidence="1">F231</strain>
    </source>
</reference>